<evidence type="ECO:0000256" key="1">
    <source>
        <dbReference type="SAM" id="MobiDB-lite"/>
    </source>
</evidence>
<gene>
    <name evidence="2" type="ORF">AVDCRST_MAG44-1111</name>
</gene>
<feature type="region of interest" description="Disordered" evidence="1">
    <location>
        <begin position="39"/>
        <end position="147"/>
    </location>
</feature>
<feature type="compositionally biased region" description="Basic and acidic residues" evidence="1">
    <location>
        <begin position="104"/>
        <end position="133"/>
    </location>
</feature>
<feature type="compositionally biased region" description="Basic and acidic residues" evidence="1">
    <location>
        <begin position="277"/>
        <end position="302"/>
    </location>
</feature>
<feature type="compositionally biased region" description="Basic residues" evidence="1">
    <location>
        <begin position="54"/>
        <end position="76"/>
    </location>
</feature>
<evidence type="ECO:0000313" key="2">
    <source>
        <dbReference type="EMBL" id="CAA9506685.1"/>
    </source>
</evidence>
<feature type="non-terminal residue" evidence="2">
    <location>
        <position position="1"/>
    </location>
</feature>
<name>A0A6J4SW15_9SPHN</name>
<proteinExistence type="predicted"/>
<feature type="region of interest" description="Disordered" evidence="1">
    <location>
        <begin position="191"/>
        <end position="242"/>
    </location>
</feature>
<feature type="region of interest" description="Disordered" evidence="1">
    <location>
        <begin position="267"/>
        <end position="302"/>
    </location>
</feature>
<protein>
    <submittedName>
        <fullName evidence="2">Sulfite exporter TauE/SafE</fullName>
    </submittedName>
</protein>
<accession>A0A6J4SW15</accession>
<feature type="non-terminal residue" evidence="2">
    <location>
        <position position="302"/>
    </location>
</feature>
<sequence>GHLSPHRRSVGQRALHRRARLRGRHIVGHVRRRRRLSDHAVADLLRHPANGRGGFRHHPDHRRQRVGRHGPHAPRRGRPEDGGGDDRRRTAGIVRRRRPVPRPAGERPDRCRDRLPLRADLGLDRRSDAEGRAGRARPAPRCCRGRKAAPQPLGRFAAAALALLQLGPVHFPAGAVRTWLRRRHPDVAARHRRRLYPRARDDLSARHGRARGDRHQPGDGARGQRRRDHGPRADHPVGRHRACRPAACRWRDRRAIWRLADLADQAGPAAACAGGDHPGRRSADGRRPRLEPGRDLLDRGAV</sequence>
<dbReference type="AlphaFoldDB" id="A0A6J4SW15"/>
<feature type="compositionally biased region" description="Basic and acidic residues" evidence="1">
    <location>
        <begin position="77"/>
        <end position="89"/>
    </location>
</feature>
<dbReference type="EMBL" id="CADCVY010000076">
    <property type="protein sequence ID" value="CAA9506685.1"/>
    <property type="molecule type" value="Genomic_DNA"/>
</dbReference>
<feature type="compositionally biased region" description="Basic and acidic residues" evidence="1">
    <location>
        <begin position="198"/>
        <end position="217"/>
    </location>
</feature>
<organism evidence="2">
    <name type="scientific">uncultured Sphingomonas sp</name>
    <dbReference type="NCBI Taxonomy" id="158754"/>
    <lineage>
        <taxon>Bacteria</taxon>
        <taxon>Pseudomonadati</taxon>
        <taxon>Pseudomonadota</taxon>
        <taxon>Alphaproteobacteria</taxon>
        <taxon>Sphingomonadales</taxon>
        <taxon>Sphingomonadaceae</taxon>
        <taxon>Sphingomonas</taxon>
        <taxon>environmental samples</taxon>
    </lineage>
</organism>
<reference evidence="2" key="1">
    <citation type="submission" date="2020-02" db="EMBL/GenBank/DDBJ databases">
        <authorList>
            <person name="Meier V. D."/>
        </authorList>
    </citation>
    <scope>NUCLEOTIDE SEQUENCE</scope>
    <source>
        <strain evidence="2">AVDCRST_MAG44</strain>
    </source>
</reference>